<organism evidence="3 4">
    <name type="scientific">Polyangium jinanense</name>
    <dbReference type="NCBI Taxonomy" id="2829994"/>
    <lineage>
        <taxon>Bacteria</taxon>
        <taxon>Pseudomonadati</taxon>
        <taxon>Myxococcota</taxon>
        <taxon>Polyangia</taxon>
        <taxon>Polyangiales</taxon>
        <taxon>Polyangiaceae</taxon>
        <taxon>Polyangium</taxon>
    </lineage>
</organism>
<feature type="region of interest" description="Disordered" evidence="1">
    <location>
        <begin position="43"/>
        <end position="67"/>
    </location>
</feature>
<keyword evidence="2" id="KW-0732">Signal</keyword>
<dbReference type="AlphaFoldDB" id="A0A9X3X7X5"/>
<evidence type="ECO:0000256" key="1">
    <source>
        <dbReference type="SAM" id="MobiDB-lite"/>
    </source>
</evidence>
<evidence type="ECO:0000256" key="2">
    <source>
        <dbReference type="SAM" id="SignalP"/>
    </source>
</evidence>
<feature type="chain" id="PRO_5040842205" evidence="2">
    <location>
        <begin position="26"/>
        <end position="148"/>
    </location>
</feature>
<accession>A0A9X3X7X5</accession>
<dbReference type="Proteomes" id="UP001151081">
    <property type="component" value="Unassembled WGS sequence"/>
</dbReference>
<gene>
    <name evidence="3" type="ORF">KEG57_33480</name>
</gene>
<feature type="compositionally biased region" description="Polar residues" evidence="1">
    <location>
        <begin position="52"/>
        <end position="61"/>
    </location>
</feature>
<evidence type="ECO:0000313" key="3">
    <source>
        <dbReference type="EMBL" id="MDC3985439.1"/>
    </source>
</evidence>
<comment type="caution">
    <text evidence="3">The sequence shown here is derived from an EMBL/GenBank/DDBJ whole genome shotgun (WGS) entry which is preliminary data.</text>
</comment>
<sequence>MNAIKSLLLAVMSMGLVGTASVARAEQPVEEGIVAETEGALMDNEATEERNITSSDEALSSQPPPFDNFDRGRRGWYGRCMRRCQRNYFRCERFEDRFGPRHHFRPGRCESEYRYCVRRVCGFYRFDDDRFDNDRFDNDRFDDDRFGR</sequence>
<reference evidence="3 4" key="1">
    <citation type="submission" date="2021-04" db="EMBL/GenBank/DDBJ databases">
        <title>Genome analysis of Polyangium sp.</title>
        <authorList>
            <person name="Li Y."/>
            <person name="Wang J."/>
        </authorList>
    </citation>
    <scope>NUCLEOTIDE SEQUENCE [LARGE SCALE GENOMIC DNA]</scope>
    <source>
        <strain evidence="3 4">SDU14</strain>
    </source>
</reference>
<proteinExistence type="predicted"/>
<dbReference type="EMBL" id="JAGTJJ010000028">
    <property type="protein sequence ID" value="MDC3985439.1"/>
    <property type="molecule type" value="Genomic_DNA"/>
</dbReference>
<feature type="signal peptide" evidence="2">
    <location>
        <begin position="1"/>
        <end position="25"/>
    </location>
</feature>
<keyword evidence="4" id="KW-1185">Reference proteome</keyword>
<evidence type="ECO:0000313" key="4">
    <source>
        <dbReference type="Proteomes" id="UP001151081"/>
    </source>
</evidence>
<dbReference type="RefSeq" id="WP_272426405.1">
    <property type="nucleotide sequence ID" value="NZ_JAGTJJ010000028.1"/>
</dbReference>
<name>A0A9X3X7X5_9BACT</name>
<protein>
    <submittedName>
        <fullName evidence="3">Uncharacterized protein</fullName>
    </submittedName>
</protein>